<evidence type="ECO:0000259" key="2">
    <source>
        <dbReference type="PROSITE" id="PS51352"/>
    </source>
</evidence>
<evidence type="ECO:0000256" key="1">
    <source>
        <dbReference type="SAM" id="Phobius"/>
    </source>
</evidence>
<dbReference type="Gene3D" id="3.40.30.10">
    <property type="entry name" value="Glutaredoxin"/>
    <property type="match status" value="1"/>
</dbReference>
<name>A0ABV2BPG0_9GAMM</name>
<dbReference type="InterPro" id="IPR000866">
    <property type="entry name" value="AhpC/TSA"/>
</dbReference>
<dbReference type="RefSeq" id="WP_353873371.1">
    <property type="nucleotide sequence ID" value="NZ_JBEVCJ010000001.1"/>
</dbReference>
<evidence type="ECO:0000313" key="3">
    <source>
        <dbReference type="EMBL" id="MET1253831.1"/>
    </source>
</evidence>
<dbReference type="Pfam" id="PF00578">
    <property type="entry name" value="AhpC-TSA"/>
    <property type="match status" value="1"/>
</dbReference>
<comment type="caution">
    <text evidence="3">The sequence shown here is derived from an EMBL/GenBank/DDBJ whole genome shotgun (WGS) entry which is preliminary data.</text>
</comment>
<dbReference type="InterPro" id="IPR036249">
    <property type="entry name" value="Thioredoxin-like_sf"/>
</dbReference>
<dbReference type="PANTHER" id="PTHR42852">
    <property type="entry name" value="THIOL:DISULFIDE INTERCHANGE PROTEIN DSBE"/>
    <property type="match status" value="1"/>
</dbReference>
<keyword evidence="4" id="KW-1185">Reference proteome</keyword>
<dbReference type="SUPFAM" id="SSF52833">
    <property type="entry name" value="Thioredoxin-like"/>
    <property type="match status" value="1"/>
</dbReference>
<proteinExistence type="predicted"/>
<keyword evidence="1" id="KW-1133">Transmembrane helix</keyword>
<dbReference type="EMBL" id="JBEVCJ010000001">
    <property type="protein sequence ID" value="MET1253831.1"/>
    <property type="molecule type" value="Genomic_DNA"/>
</dbReference>
<dbReference type="CDD" id="cd02966">
    <property type="entry name" value="TlpA_like_family"/>
    <property type="match status" value="1"/>
</dbReference>
<keyword evidence="1" id="KW-0472">Membrane</keyword>
<accession>A0ABV2BPG0</accession>
<gene>
    <name evidence="3" type="ORF">ABVT43_01715</name>
</gene>
<dbReference type="InterPro" id="IPR013766">
    <property type="entry name" value="Thioredoxin_domain"/>
</dbReference>
<keyword evidence="1" id="KW-0812">Transmembrane</keyword>
<dbReference type="Proteomes" id="UP001548189">
    <property type="component" value="Unassembled WGS sequence"/>
</dbReference>
<organism evidence="3 4">
    <name type="scientific">Aliikangiella maris</name>
    <dbReference type="NCBI Taxonomy" id="3162458"/>
    <lineage>
        <taxon>Bacteria</taxon>
        <taxon>Pseudomonadati</taxon>
        <taxon>Pseudomonadota</taxon>
        <taxon>Gammaproteobacteria</taxon>
        <taxon>Oceanospirillales</taxon>
        <taxon>Pleioneaceae</taxon>
        <taxon>Aliikangiella</taxon>
    </lineage>
</organism>
<feature type="domain" description="Thioredoxin" evidence="2">
    <location>
        <begin position="41"/>
        <end position="182"/>
    </location>
</feature>
<reference evidence="3 4" key="1">
    <citation type="submission" date="2024-06" db="EMBL/GenBank/DDBJ databases">
        <authorList>
            <person name="Li F."/>
        </authorList>
    </citation>
    <scope>NUCLEOTIDE SEQUENCE [LARGE SCALE GENOMIC DNA]</scope>
    <source>
        <strain evidence="3 4">GXAS 311</strain>
    </source>
</reference>
<dbReference type="PANTHER" id="PTHR42852:SF17">
    <property type="entry name" value="THIOREDOXIN-LIKE PROTEIN HI_1115"/>
    <property type="match status" value="1"/>
</dbReference>
<sequence length="182" mass="21123">MNHSSLPKIPWWKKTTRLIAEATLFAVIFYGVISWQQRNMLATGEQLPIEQLKLLNIQGSVTKYQLNQSEQNTLIYFFAPWCKVCDLSIDNLEKIYQKHSKNLLVLAIVLDWQSLNEIDEFLNKHQLSMPILLGDNNTRNQFNINGYPSYYLISKDGKVLARSRGYSTEVGLQWQLKLNDSI</sequence>
<evidence type="ECO:0000313" key="4">
    <source>
        <dbReference type="Proteomes" id="UP001548189"/>
    </source>
</evidence>
<protein>
    <submittedName>
        <fullName evidence="3">TlpA disulfide reductase family protein</fullName>
    </submittedName>
</protein>
<dbReference type="InterPro" id="IPR050553">
    <property type="entry name" value="Thioredoxin_ResA/DsbE_sf"/>
</dbReference>
<dbReference type="PROSITE" id="PS51352">
    <property type="entry name" value="THIOREDOXIN_2"/>
    <property type="match status" value="1"/>
</dbReference>
<feature type="transmembrane region" description="Helical" evidence="1">
    <location>
        <begin position="15"/>
        <end position="33"/>
    </location>
</feature>